<dbReference type="AlphaFoldDB" id="A0A0E9PY00"/>
<reference evidence="1" key="2">
    <citation type="journal article" date="2015" name="Fish Shellfish Immunol.">
        <title>Early steps in the European eel (Anguilla anguilla)-Vibrio vulnificus interaction in the gills: Role of the RtxA13 toxin.</title>
        <authorList>
            <person name="Callol A."/>
            <person name="Pajuelo D."/>
            <person name="Ebbesson L."/>
            <person name="Teles M."/>
            <person name="MacKenzie S."/>
            <person name="Amaro C."/>
        </authorList>
    </citation>
    <scope>NUCLEOTIDE SEQUENCE</scope>
</reference>
<sequence length="36" mass="4008">MQNGTLPETKLRSLHSNVTPTWCQHTATGCIIQKVI</sequence>
<name>A0A0E9PY00_ANGAN</name>
<proteinExistence type="predicted"/>
<organism evidence="1">
    <name type="scientific">Anguilla anguilla</name>
    <name type="common">European freshwater eel</name>
    <name type="synonym">Muraena anguilla</name>
    <dbReference type="NCBI Taxonomy" id="7936"/>
    <lineage>
        <taxon>Eukaryota</taxon>
        <taxon>Metazoa</taxon>
        <taxon>Chordata</taxon>
        <taxon>Craniata</taxon>
        <taxon>Vertebrata</taxon>
        <taxon>Euteleostomi</taxon>
        <taxon>Actinopterygii</taxon>
        <taxon>Neopterygii</taxon>
        <taxon>Teleostei</taxon>
        <taxon>Anguilliformes</taxon>
        <taxon>Anguillidae</taxon>
        <taxon>Anguilla</taxon>
    </lineage>
</organism>
<protein>
    <submittedName>
        <fullName evidence="1">Uncharacterized protein</fullName>
    </submittedName>
</protein>
<reference evidence="1" key="1">
    <citation type="submission" date="2014-11" db="EMBL/GenBank/DDBJ databases">
        <authorList>
            <person name="Amaro Gonzalez C."/>
        </authorList>
    </citation>
    <scope>NUCLEOTIDE SEQUENCE</scope>
</reference>
<evidence type="ECO:0000313" key="1">
    <source>
        <dbReference type="EMBL" id="JAH09501.1"/>
    </source>
</evidence>
<dbReference type="EMBL" id="GBXM01099076">
    <property type="protein sequence ID" value="JAH09501.1"/>
    <property type="molecule type" value="Transcribed_RNA"/>
</dbReference>
<accession>A0A0E9PY00</accession>